<dbReference type="EMBL" id="QZWG01000017">
    <property type="protein sequence ID" value="RZB58776.1"/>
    <property type="molecule type" value="Genomic_DNA"/>
</dbReference>
<protein>
    <submittedName>
        <fullName evidence="2">Uncharacterized protein</fullName>
    </submittedName>
</protein>
<evidence type="ECO:0000313" key="2">
    <source>
        <dbReference type="EMBL" id="RZB58776.1"/>
    </source>
</evidence>
<keyword evidence="1" id="KW-0472">Membrane</keyword>
<gene>
    <name evidence="2" type="ORF">D0Y65_047054</name>
</gene>
<dbReference type="Proteomes" id="UP000289340">
    <property type="component" value="Chromosome 17"/>
</dbReference>
<evidence type="ECO:0000256" key="1">
    <source>
        <dbReference type="SAM" id="Phobius"/>
    </source>
</evidence>
<evidence type="ECO:0000313" key="3">
    <source>
        <dbReference type="Proteomes" id="UP000289340"/>
    </source>
</evidence>
<organism evidence="2 3">
    <name type="scientific">Glycine soja</name>
    <name type="common">Wild soybean</name>
    <dbReference type="NCBI Taxonomy" id="3848"/>
    <lineage>
        <taxon>Eukaryota</taxon>
        <taxon>Viridiplantae</taxon>
        <taxon>Streptophyta</taxon>
        <taxon>Embryophyta</taxon>
        <taxon>Tracheophyta</taxon>
        <taxon>Spermatophyta</taxon>
        <taxon>Magnoliopsida</taxon>
        <taxon>eudicotyledons</taxon>
        <taxon>Gunneridae</taxon>
        <taxon>Pentapetalae</taxon>
        <taxon>rosids</taxon>
        <taxon>fabids</taxon>
        <taxon>Fabales</taxon>
        <taxon>Fabaceae</taxon>
        <taxon>Papilionoideae</taxon>
        <taxon>50 kb inversion clade</taxon>
        <taxon>NPAAA clade</taxon>
        <taxon>indigoferoid/millettioid clade</taxon>
        <taxon>Phaseoleae</taxon>
        <taxon>Glycine</taxon>
        <taxon>Glycine subgen. Soja</taxon>
    </lineage>
</organism>
<dbReference type="AlphaFoldDB" id="A0A445GCD1"/>
<name>A0A445GCD1_GLYSO</name>
<comment type="caution">
    <text evidence="2">The sequence shown here is derived from an EMBL/GenBank/DDBJ whole genome shotgun (WGS) entry which is preliminary data.</text>
</comment>
<reference evidence="2 3" key="1">
    <citation type="submission" date="2018-09" db="EMBL/GenBank/DDBJ databases">
        <title>A high-quality reference genome of wild soybean provides a powerful tool to mine soybean genomes.</title>
        <authorList>
            <person name="Xie M."/>
            <person name="Chung C.Y.L."/>
            <person name="Li M.-W."/>
            <person name="Wong F.-L."/>
            <person name="Chan T.-F."/>
            <person name="Lam H.-M."/>
        </authorList>
    </citation>
    <scope>NUCLEOTIDE SEQUENCE [LARGE SCALE GENOMIC DNA]</scope>
    <source>
        <strain evidence="3">cv. W05</strain>
        <tissue evidence="2">Hypocotyl of etiolated seedlings</tissue>
    </source>
</reference>
<sequence>MLIIKYCMFSICYRLTYQDHDSVRSRKDYYLPPYCLLFFSFLFFSFSSSADPNKFATQIRGKGRGDGNPNVFLPFFDLLMLEVFIFPGGSTWWEA</sequence>
<keyword evidence="1" id="KW-0812">Transmembrane</keyword>
<keyword evidence="3" id="KW-1185">Reference proteome</keyword>
<proteinExistence type="predicted"/>
<feature type="transmembrane region" description="Helical" evidence="1">
    <location>
        <begin position="31"/>
        <end position="50"/>
    </location>
</feature>
<accession>A0A445GCD1</accession>
<keyword evidence="1" id="KW-1133">Transmembrane helix</keyword>
<feature type="transmembrane region" description="Helical" evidence="1">
    <location>
        <begin position="71"/>
        <end position="93"/>
    </location>
</feature>